<feature type="compositionally biased region" description="Low complexity" evidence="1">
    <location>
        <begin position="38"/>
        <end position="78"/>
    </location>
</feature>
<dbReference type="Pfam" id="PF03713">
    <property type="entry name" value="DUF305"/>
    <property type="match status" value="1"/>
</dbReference>
<feature type="chain" id="PRO_5011521545" description="DUF305 domain-containing protein" evidence="2">
    <location>
        <begin position="26"/>
        <end position="176"/>
    </location>
</feature>
<sequence length="176" mass="18228">MTRLARSLALAAGIATVSAAGFAIAQGTAPQPQPAQPGQPGMMGQMPGMQQHMQQMQQRMMPGAQAPGTGAAQAPAATDPHHPGATAPGTAAQSPSTAAFMAANEKMHREMAITYTGDADRDFAASMIPHHEGAIAMARVQLAHGRDPGMRSLAEAVIRAQESEIATLRAFLAQPR</sequence>
<dbReference type="EMBL" id="FOSQ01000026">
    <property type="protein sequence ID" value="SFL14498.1"/>
    <property type="molecule type" value="Genomic_DNA"/>
</dbReference>
<evidence type="ECO:0000256" key="1">
    <source>
        <dbReference type="SAM" id="MobiDB-lite"/>
    </source>
</evidence>
<feature type="domain" description="DUF305" evidence="3">
    <location>
        <begin position="43"/>
        <end position="172"/>
    </location>
</feature>
<evidence type="ECO:0000256" key="2">
    <source>
        <dbReference type="SAM" id="SignalP"/>
    </source>
</evidence>
<name>A0A1I4F955_9PROT</name>
<dbReference type="InterPro" id="IPR005183">
    <property type="entry name" value="DUF305_CopM-like"/>
</dbReference>
<feature type="signal peptide" evidence="2">
    <location>
        <begin position="1"/>
        <end position="25"/>
    </location>
</feature>
<dbReference type="PANTHER" id="PTHR36933">
    <property type="entry name" value="SLL0788 PROTEIN"/>
    <property type="match status" value="1"/>
</dbReference>
<evidence type="ECO:0000259" key="3">
    <source>
        <dbReference type="Pfam" id="PF03713"/>
    </source>
</evidence>
<keyword evidence="2" id="KW-0732">Signal</keyword>
<keyword evidence="5" id="KW-1185">Reference proteome</keyword>
<organism evidence="4 5">
    <name type="scientific">Falsiroseomonas stagni DSM 19981</name>
    <dbReference type="NCBI Taxonomy" id="1123062"/>
    <lineage>
        <taxon>Bacteria</taxon>
        <taxon>Pseudomonadati</taxon>
        <taxon>Pseudomonadota</taxon>
        <taxon>Alphaproteobacteria</taxon>
        <taxon>Acetobacterales</taxon>
        <taxon>Roseomonadaceae</taxon>
        <taxon>Falsiroseomonas</taxon>
    </lineage>
</organism>
<dbReference type="Proteomes" id="UP000199473">
    <property type="component" value="Unassembled WGS sequence"/>
</dbReference>
<gene>
    <name evidence="4" type="ORF">SAMN02745775_1269</name>
</gene>
<evidence type="ECO:0000313" key="4">
    <source>
        <dbReference type="EMBL" id="SFL14498.1"/>
    </source>
</evidence>
<dbReference type="RefSeq" id="WP_245762307.1">
    <property type="nucleotide sequence ID" value="NZ_FOSQ01000026.1"/>
</dbReference>
<evidence type="ECO:0000313" key="5">
    <source>
        <dbReference type="Proteomes" id="UP000199473"/>
    </source>
</evidence>
<feature type="region of interest" description="Disordered" evidence="1">
    <location>
        <begin position="28"/>
        <end position="95"/>
    </location>
</feature>
<dbReference type="STRING" id="1123062.SAMN02745775_1269"/>
<dbReference type="PANTHER" id="PTHR36933:SF1">
    <property type="entry name" value="SLL0788 PROTEIN"/>
    <property type="match status" value="1"/>
</dbReference>
<reference evidence="4 5" key="1">
    <citation type="submission" date="2016-10" db="EMBL/GenBank/DDBJ databases">
        <authorList>
            <person name="de Groot N.N."/>
        </authorList>
    </citation>
    <scope>NUCLEOTIDE SEQUENCE [LARGE SCALE GENOMIC DNA]</scope>
    <source>
        <strain evidence="4 5">DSM 19981</strain>
    </source>
</reference>
<dbReference type="Gene3D" id="1.20.1260.10">
    <property type="match status" value="1"/>
</dbReference>
<accession>A0A1I4F955</accession>
<dbReference type="InterPro" id="IPR012347">
    <property type="entry name" value="Ferritin-like"/>
</dbReference>
<proteinExistence type="predicted"/>
<protein>
    <recommendedName>
        <fullName evidence="3">DUF305 domain-containing protein</fullName>
    </recommendedName>
</protein>
<dbReference type="AlphaFoldDB" id="A0A1I4F955"/>